<dbReference type="GO" id="GO:0016887">
    <property type="term" value="F:ATP hydrolysis activity"/>
    <property type="evidence" value="ECO:0007669"/>
    <property type="project" value="InterPro"/>
</dbReference>
<reference evidence="10" key="1">
    <citation type="submission" date="2022-06" db="EMBL/GenBank/DDBJ databases">
        <title>Gracilimonas sp. CAU 1638 isolated from sea sediment.</title>
        <authorList>
            <person name="Kim W."/>
        </authorList>
    </citation>
    <scope>NUCLEOTIDE SEQUENCE</scope>
    <source>
        <strain evidence="10">CAU 1638</strain>
    </source>
</reference>
<evidence type="ECO:0000259" key="9">
    <source>
        <dbReference type="PROSITE" id="PS50828"/>
    </source>
</evidence>
<evidence type="ECO:0000256" key="6">
    <source>
        <dbReference type="ARBA" id="ARBA00023125"/>
    </source>
</evidence>
<dbReference type="SMART" id="SM00534">
    <property type="entry name" value="MUTSac"/>
    <property type="match status" value="1"/>
</dbReference>
<evidence type="ECO:0000313" key="10">
    <source>
        <dbReference type="EMBL" id="MCP9292438.1"/>
    </source>
</evidence>
<evidence type="ECO:0000256" key="8">
    <source>
        <dbReference type="SAM" id="MobiDB-lite"/>
    </source>
</evidence>
<dbReference type="GO" id="GO:0140664">
    <property type="term" value="F:ATP-dependent DNA damage sensor activity"/>
    <property type="evidence" value="ECO:0007669"/>
    <property type="project" value="InterPro"/>
</dbReference>
<dbReference type="Gene3D" id="3.40.50.300">
    <property type="entry name" value="P-loop containing nucleotide triphosphate hydrolases"/>
    <property type="match status" value="1"/>
</dbReference>
<dbReference type="FunFam" id="3.40.50.300:FF:000830">
    <property type="entry name" value="Endonuclease MutS2"/>
    <property type="match status" value="1"/>
</dbReference>
<dbReference type="InterPro" id="IPR046893">
    <property type="entry name" value="MSSS"/>
</dbReference>
<keyword evidence="5 7" id="KW-0694">RNA-binding</keyword>
<dbReference type="GO" id="GO:0030983">
    <property type="term" value="F:mismatched DNA binding"/>
    <property type="evidence" value="ECO:0007669"/>
    <property type="project" value="InterPro"/>
</dbReference>
<feature type="binding site" evidence="7">
    <location>
        <begin position="347"/>
        <end position="354"/>
    </location>
    <ligand>
        <name>ATP</name>
        <dbReference type="ChEBI" id="CHEBI:30616"/>
    </ligand>
</feature>
<dbReference type="GO" id="GO:0043023">
    <property type="term" value="F:ribosomal large subunit binding"/>
    <property type="evidence" value="ECO:0007669"/>
    <property type="project" value="UniProtKB-UniRule"/>
</dbReference>
<dbReference type="SMART" id="SM00463">
    <property type="entry name" value="SMR"/>
    <property type="match status" value="1"/>
</dbReference>
<dbReference type="GO" id="GO:0045910">
    <property type="term" value="P:negative regulation of DNA recombination"/>
    <property type="evidence" value="ECO:0007669"/>
    <property type="project" value="InterPro"/>
</dbReference>
<evidence type="ECO:0000256" key="1">
    <source>
        <dbReference type="ARBA" id="ARBA00022730"/>
    </source>
</evidence>
<name>A0A9X2RHL3_9BACT</name>
<dbReference type="SUPFAM" id="SSF160443">
    <property type="entry name" value="SMR domain-like"/>
    <property type="match status" value="1"/>
</dbReference>
<dbReference type="InterPro" id="IPR005747">
    <property type="entry name" value="MutS2"/>
</dbReference>
<dbReference type="InterPro" id="IPR036063">
    <property type="entry name" value="Smr_dom_sf"/>
</dbReference>
<dbReference type="PANTHER" id="PTHR48466:SF2">
    <property type="entry name" value="OS10G0509000 PROTEIN"/>
    <property type="match status" value="1"/>
</dbReference>
<dbReference type="Pfam" id="PF20297">
    <property type="entry name" value="MSSS"/>
    <property type="match status" value="1"/>
</dbReference>
<dbReference type="AlphaFoldDB" id="A0A9X2RHL3"/>
<dbReference type="Gene3D" id="3.30.1370.110">
    <property type="match status" value="1"/>
</dbReference>
<protein>
    <recommendedName>
        <fullName evidence="7">Endonuclease MutS2</fullName>
        <ecNumber evidence="7">3.1.-.-</ecNumber>
    </recommendedName>
    <alternativeName>
        <fullName evidence="7">Ribosome-associated protein quality control-upstream factor</fullName>
        <shortName evidence="7">RQC-upstream factor</shortName>
        <shortName evidence="7">RqcU</shortName>
        <ecNumber evidence="7">3.6.4.-</ecNumber>
    </alternativeName>
</protein>
<dbReference type="InterPro" id="IPR000432">
    <property type="entry name" value="DNA_mismatch_repair_MutS_C"/>
</dbReference>
<dbReference type="GO" id="GO:0006298">
    <property type="term" value="P:mismatch repair"/>
    <property type="evidence" value="ECO:0007669"/>
    <property type="project" value="InterPro"/>
</dbReference>
<dbReference type="RefSeq" id="WP_255135324.1">
    <property type="nucleotide sequence ID" value="NZ_JANDBC010000002.1"/>
</dbReference>
<dbReference type="SMART" id="SM00533">
    <property type="entry name" value="MUTSd"/>
    <property type="match status" value="1"/>
</dbReference>
<dbReference type="Pfam" id="PF01713">
    <property type="entry name" value="Smr"/>
    <property type="match status" value="1"/>
</dbReference>
<organism evidence="10 11">
    <name type="scientific">Gracilimonas sediminicola</name>
    <dbReference type="NCBI Taxonomy" id="2952158"/>
    <lineage>
        <taxon>Bacteria</taxon>
        <taxon>Pseudomonadati</taxon>
        <taxon>Balneolota</taxon>
        <taxon>Balneolia</taxon>
        <taxon>Balneolales</taxon>
        <taxon>Balneolaceae</taxon>
        <taxon>Gracilimonas</taxon>
    </lineage>
</organism>
<dbReference type="Proteomes" id="UP001139125">
    <property type="component" value="Unassembled WGS sequence"/>
</dbReference>
<gene>
    <name evidence="7" type="primary">mutS2</name>
    <name evidence="7" type="synonym">rqcU</name>
    <name evidence="10" type="ORF">NM125_12695</name>
</gene>
<dbReference type="EC" id="3.6.4.-" evidence="7"/>
<dbReference type="GO" id="GO:0004519">
    <property type="term" value="F:endonuclease activity"/>
    <property type="evidence" value="ECO:0007669"/>
    <property type="project" value="UniProtKB-UniRule"/>
</dbReference>
<comment type="subunit">
    <text evidence="7">Homodimer. Binds to stalled ribosomes, contacting rRNA.</text>
</comment>
<dbReference type="InterPro" id="IPR036187">
    <property type="entry name" value="DNA_mismatch_repair_MutS_sf"/>
</dbReference>
<comment type="similarity">
    <text evidence="7">Belongs to the DNA mismatch repair MutS family. MutS2 subfamily.</text>
</comment>
<evidence type="ECO:0000256" key="3">
    <source>
        <dbReference type="ARBA" id="ARBA00022801"/>
    </source>
</evidence>
<keyword evidence="6 7" id="KW-0238">DNA-binding</keyword>
<dbReference type="PROSITE" id="PS50828">
    <property type="entry name" value="SMR"/>
    <property type="match status" value="1"/>
</dbReference>
<feature type="region of interest" description="Disordered" evidence="8">
    <location>
        <begin position="623"/>
        <end position="663"/>
    </location>
</feature>
<dbReference type="InterPro" id="IPR045076">
    <property type="entry name" value="MutS"/>
</dbReference>
<keyword evidence="11" id="KW-1185">Reference proteome</keyword>
<dbReference type="InterPro" id="IPR002625">
    <property type="entry name" value="Smr_dom"/>
</dbReference>
<comment type="function">
    <text evidence="7">Acts as a ribosome collision sensor, splitting the ribosome into its 2 subunits. Detects stalled/collided 70S ribosomes which it binds and splits by an ATP-hydrolysis driven conformational change. Acts upstream of the ribosome quality control system (RQC), a ribosome-associated complex that mediates the extraction of incompletely synthesized nascent chains from stalled ribosomes and their subsequent degradation. Probably generates substrates for RQC.</text>
</comment>
<dbReference type="GO" id="GO:0072344">
    <property type="term" value="P:rescue of stalled ribosome"/>
    <property type="evidence" value="ECO:0007669"/>
    <property type="project" value="UniProtKB-UniRule"/>
</dbReference>
<dbReference type="EMBL" id="JANDBC010000002">
    <property type="protein sequence ID" value="MCP9292438.1"/>
    <property type="molecule type" value="Genomic_DNA"/>
</dbReference>
<comment type="function">
    <text evidence="7">Endonuclease that is involved in the suppression of homologous recombination and thus may have a key role in the control of bacterial genetic diversity.</text>
</comment>
<dbReference type="GO" id="GO:0019843">
    <property type="term" value="F:rRNA binding"/>
    <property type="evidence" value="ECO:0007669"/>
    <property type="project" value="UniProtKB-UniRule"/>
</dbReference>
<dbReference type="InterPro" id="IPR007696">
    <property type="entry name" value="DNA_mismatch_repair_MutS_core"/>
</dbReference>
<keyword evidence="7" id="KW-0540">Nuclease</keyword>
<dbReference type="HAMAP" id="MF_00092">
    <property type="entry name" value="MutS2"/>
    <property type="match status" value="1"/>
</dbReference>
<sequence>MKLYPDTLLEKLGFDQIRYATLELTQSVRSEELMEALSPTSNPQRVELLTEQTKEMLEVIASADPFPLGEFPEVRDYLGAAKAEGSIIPLPAFVDILKISAMSRQVKSFFKSRSDQLPRMSKLSEGLIPMKELEKSIKEKISEHGELRDNASPELRAIRKKLNKRKSDLRTTINRSMKDASKDGMASDEGPTIRNGRMVIPIQAEFKRKIQGFVHDVSASGQTVYIEPVEALNLNNEIRQFEAEEQREIERILKELTRHVNNNSEYIDQNLSFLAEIDVVFAKAKLTQKLDGEIPIIAKNQYLSVKEAYNPILRLKNLSAKKKEEKETIIPLFLRLEEDEQCLMITGPNAGGKSVAMKTVGLLALMIQSGYGVPADPTSEIPIFSGLFVDLGDDQSIENDLSTFSSRLKWMRETLEEFEPGSLVLIDEAAAGTDPEEGGALFQSFIEKLLDRNGKIIVTTHHGSLKVFAHEHPKAVNGSMEFDQATLSPTYKFKKGIPGSSYAFEIAERMNLDKKVLERSRVLLGEAKDKMESLITELETKSQQAADLKEKYSRLQDKAESERKKYENKIQAIEKDKEKIREKALKEAKSIMDSANQRVEQAVQKIVEQNKADKDEIKEIRKEVDQEKEDINRSLEEIEDRKEEREQVTDDPPQKGDHVRFKDGNTTGELVEINGNNAVVQAGGLRLKTKYKNLVKVEKQKKKKSKARSSIMVGDNSLTTEMVKPSIEVRGMRTEDALHEVTQYIDRAVYRNMNHVEIIHGKGDGILRSQIQSYLNTRKDVKSVETAPIERGGSGCTIVELK</sequence>
<keyword evidence="4 7" id="KW-0067">ATP-binding</keyword>
<dbReference type="EC" id="3.1.-.-" evidence="7"/>
<evidence type="ECO:0000256" key="2">
    <source>
        <dbReference type="ARBA" id="ARBA00022741"/>
    </source>
</evidence>
<dbReference type="InterPro" id="IPR027417">
    <property type="entry name" value="P-loop_NTPase"/>
</dbReference>
<dbReference type="CDD" id="cd06503">
    <property type="entry name" value="ATP-synt_Fo_b"/>
    <property type="match status" value="1"/>
</dbReference>
<keyword evidence="7 10" id="KW-0255">Endonuclease</keyword>
<dbReference type="Pfam" id="PF00488">
    <property type="entry name" value="MutS_V"/>
    <property type="match status" value="1"/>
</dbReference>
<evidence type="ECO:0000256" key="5">
    <source>
        <dbReference type="ARBA" id="ARBA00022884"/>
    </source>
</evidence>
<evidence type="ECO:0000313" key="11">
    <source>
        <dbReference type="Proteomes" id="UP001139125"/>
    </source>
</evidence>
<evidence type="ECO:0000256" key="4">
    <source>
        <dbReference type="ARBA" id="ARBA00022840"/>
    </source>
</evidence>
<accession>A0A9X2RHL3</accession>
<keyword evidence="3 7" id="KW-0378">Hydrolase</keyword>
<dbReference type="PANTHER" id="PTHR48466">
    <property type="entry name" value="OS10G0509000 PROTEIN-RELATED"/>
    <property type="match status" value="1"/>
</dbReference>
<dbReference type="SUPFAM" id="SSF48334">
    <property type="entry name" value="DNA repair protein MutS, domain III"/>
    <property type="match status" value="1"/>
</dbReference>
<comment type="caution">
    <text evidence="10">The sequence shown here is derived from an EMBL/GenBank/DDBJ whole genome shotgun (WGS) entry which is preliminary data.</text>
</comment>
<dbReference type="NCBIfam" id="TIGR01069">
    <property type="entry name" value="mutS2"/>
    <property type="match status" value="1"/>
</dbReference>
<dbReference type="SUPFAM" id="SSF52540">
    <property type="entry name" value="P-loop containing nucleoside triphosphate hydrolases"/>
    <property type="match status" value="1"/>
</dbReference>
<dbReference type="GO" id="GO:0005524">
    <property type="term" value="F:ATP binding"/>
    <property type="evidence" value="ECO:0007669"/>
    <property type="project" value="UniProtKB-UniRule"/>
</dbReference>
<feature type="domain" description="Smr" evidence="9">
    <location>
        <begin position="727"/>
        <end position="802"/>
    </location>
</feature>
<dbReference type="PIRSF" id="PIRSF005814">
    <property type="entry name" value="MutS_YshD"/>
    <property type="match status" value="1"/>
</dbReference>
<evidence type="ECO:0000256" key="7">
    <source>
        <dbReference type="HAMAP-Rule" id="MF_00092"/>
    </source>
</evidence>
<proteinExistence type="inferred from homology"/>
<keyword evidence="1 7" id="KW-0699">rRNA-binding</keyword>
<keyword evidence="2 7" id="KW-0547">Nucleotide-binding</keyword>